<evidence type="ECO:0000313" key="9">
    <source>
        <dbReference type="Proteomes" id="UP000242637"/>
    </source>
</evidence>
<dbReference type="KEGG" id="dco:SAMEA4475696_2017"/>
<evidence type="ECO:0000256" key="5">
    <source>
        <dbReference type="ARBA" id="ARBA00023002"/>
    </source>
</evidence>
<reference evidence="8 9" key="1">
    <citation type="submission" date="2017-06" db="EMBL/GenBank/DDBJ databases">
        <authorList>
            <consortium name="Pathogen Informatics"/>
        </authorList>
    </citation>
    <scope>NUCLEOTIDE SEQUENCE [LARGE SCALE GENOMIC DNA]</scope>
    <source>
        <strain evidence="8 9">NCTC13039</strain>
    </source>
</reference>
<evidence type="ECO:0000256" key="1">
    <source>
        <dbReference type="ARBA" id="ARBA00001974"/>
    </source>
</evidence>
<proteinExistence type="predicted"/>
<accession>A0A239VPL5</accession>
<evidence type="ECO:0000313" key="8">
    <source>
        <dbReference type="EMBL" id="SNV24241.1"/>
    </source>
</evidence>
<gene>
    <name evidence="8" type="primary">kmo</name>
    <name evidence="8" type="ORF">SAMEA4475696_02017</name>
</gene>
<dbReference type="EMBL" id="LT906453">
    <property type="protein sequence ID" value="SNV24241.1"/>
    <property type="molecule type" value="Genomic_DNA"/>
</dbReference>
<organism evidence="8 9">
    <name type="scientific">Dermatophilus congolensis</name>
    <dbReference type="NCBI Taxonomy" id="1863"/>
    <lineage>
        <taxon>Bacteria</taxon>
        <taxon>Bacillati</taxon>
        <taxon>Actinomycetota</taxon>
        <taxon>Actinomycetes</taxon>
        <taxon>Micrococcales</taxon>
        <taxon>Dermatophilaceae</taxon>
        <taxon>Dermatophilus</taxon>
    </lineage>
</organism>
<keyword evidence="2" id="KW-0285">Flavoprotein</keyword>
<sequence length="441" mass="47357">MSSQCVVVGGGPVGLATALLLAQAGHAVTVYEGEEEFPLSDANSYPIGVNPRGQETLRRISPALLERVQRGSKVVAGWHVFAGRRQVAQLRSGRVLSTTRAFVNRVLLEQARACAGIEVVTGHRLVGVDVVSRKLSFSTISGVVEVDAAQARVFAADGVRSVAREALSEQVEGFSPRVEPWGVRFRVLFSQVGAQAAGVDPSFHYVFGAKGVYAAALSTGVWCVSLTCVEGSPDEGLLMAEEASAENVAALRRFVAEHAPQVAPLLVEQDYVDFFSRRSFSGAVVRCSRVHEGEWLVLLGDAAHGVIPPTGEGINAGLEDALKVTEVLGRGSVEAFAQYNAARVPDLEALGVYASVLAENVRSSDPVARVSGVVMRVLGQVQSVCGFRGSQVEQRLFGPGAGVAPYREVIGPWIAHRERYYPRVYRLVEWLHRVLRCEARG</sequence>
<dbReference type="GO" id="GO:0070189">
    <property type="term" value="P:kynurenine metabolic process"/>
    <property type="evidence" value="ECO:0007669"/>
    <property type="project" value="TreeGrafter"/>
</dbReference>
<evidence type="ECO:0000256" key="2">
    <source>
        <dbReference type="ARBA" id="ARBA00022630"/>
    </source>
</evidence>
<dbReference type="InterPro" id="IPR036188">
    <property type="entry name" value="FAD/NAD-bd_sf"/>
</dbReference>
<evidence type="ECO:0000259" key="7">
    <source>
        <dbReference type="Pfam" id="PF01494"/>
    </source>
</evidence>
<keyword evidence="9" id="KW-1185">Reference proteome</keyword>
<evidence type="ECO:0000256" key="4">
    <source>
        <dbReference type="ARBA" id="ARBA00022857"/>
    </source>
</evidence>
<dbReference type="Gene3D" id="3.50.50.60">
    <property type="entry name" value="FAD/NAD(P)-binding domain"/>
    <property type="match status" value="1"/>
</dbReference>
<evidence type="ECO:0000256" key="3">
    <source>
        <dbReference type="ARBA" id="ARBA00022827"/>
    </source>
</evidence>
<dbReference type="Pfam" id="PF01494">
    <property type="entry name" value="FAD_binding_3"/>
    <property type="match status" value="1"/>
</dbReference>
<dbReference type="GO" id="GO:0004502">
    <property type="term" value="F:kynurenine 3-monooxygenase activity"/>
    <property type="evidence" value="ECO:0007669"/>
    <property type="project" value="UniProtKB-EC"/>
</dbReference>
<dbReference type="STRING" id="1121387.GCA_000429885_00385"/>
<dbReference type="InterPro" id="IPR002938">
    <property type="entry name" value="FAD-bd"/>
</dbReference>
<dbReference type="Proteomes" id="UP000242637">
    <property type="component" value="Chromosome 1"/>
</dbReference>
<name>A0A239VPL5_9MICO</name>
<comment type="cofactor">
    <cofactor evidence="1">
        <name>FAD</name>
        <dbReference type="ChEBI" id="CHEBI:57692"/>
    </cofactor>
</comment>
<dbReference type="GeneID" id="63460195"/>
<dbReference type="SUPFAM" id="SSF51905">
    <property type="entry name" value="FAD/NAD(P)-binding domain"/>
    <property type="match status" value="1"/>
</dbReference>
<keyword evidence="3" id="KW-0274">FAD</keyword>
<dbReference type="GO" id="GO:0071949">
    <property type="term" value="F:FAD binding"/>
    <property type="evidence" value="ECO:0007669"/>
    <property type="project" value="InterPro"/>
</dbReference>
<dbReference type="PRINTS" id="PR00420">
    <property type="entry name" value="RNGMNOXGNASE"/>
</dbReference>
<feature type="domain" description="FAD-binding" evidence="7">
    <location>
        <begin position="4"/>
        <end position="343"/>
    </location>
</feature>
<dbReference type="AlphaFoldDB" id="A0A239VPL5"/>
<keyword evidence="5 8" id="KW-0560">Oxidoreductase</keyword>
<dbReference type="RefSeq" id="WP_051277152.1">
    <property type="nucleotide sequence ID" value="NZ_JAAFNI010000001.1"/>
</dbReference>
<keyword evidence="4" id="KW-0521">NADP</keyword>
<dbReference type="PANTHER" id="PTHR46028:SF2">
    <property type="entry name" value="KYNURENINE 3-MONOOXYGENASE"/>
    <property type="match status" value="1"/>
</dbReference>
<protein>
    <submittedName>
        <fullName evidence="8">Kynurenine 3-monooxygenase</fullName>
        <ecNumber evidence="8">1.14.13.9</ecNumber>
    </submittedName>
</protein>
<dbReference type="PANTHER" id="PTHR46028">
    <property type="entry name" value="KYNURENINE 3-MONOOXYGENASE"/>
    <property type="match status" value="1"/>
</dbReference>
<dbReference type="EC" id="1.14.13.9" evidence="8"/>
<evidence type="ECO:0000256" key="6">
    <source>
        <dbReference type="ARBA" id="ARBA00023033"/>
    </source>
</evidence>
<keyword evidence="6 8" id="KW-0503">Monooxygenase</keyword>
<dbReference type="OrthoDB" id="9782160at2"/>